<reference evidence="11" key="1">
    <citation type="submission" date="2025-08" db="UniProtKB">
        <authorList>
            <consortium name="RefSeq"/>
        </authorList>
    </citation>
    <scope>IDENTIFICATION</scope>
</reference>
<dbReference type="RefSeq" id="XP_010904770.1">
    <property type="nucleotide sequence ID" value="XM_010906468.2"/>
</dbReference>
<evidence type="ECO:0000256" key="5">
    <source>
        <dbReference type="ARBA" id="ARBA00022692"/>
    </source>
</evidence>
<sequence length="198" mass="21270">MESQSNPGFDGTQGAANQARTVAASSSSPVRLPGYVLRGIAIVLTFISAIVMGVAKQDITWIVQSDSTTTSSYNASIKSIYSAAYVYFIVANVLVFVYTLISLLITLANRFGSPSMELPLNVADLLMVVLLFSSNGAAIAIDIVAEHGQSRFGWDKFCYAVHKFCGHVTASIVLSMIASLAYAVLVMITMVGLHKRYQ</sequence>
<comment type="subcellular location">
    <subcellularLocation>
        <location evidence="1 8">Cell membrane</location>
        <topology evidence="1 8">Multi-pass membrane protein</topology>
    </subcellularLocation>
</comment>
<comment type="subunit">
    <text evidence="3 8">Homodimer and heterodimers.</text>
</comment>
<name>A0A6I9Q8G1_ELAGV</name>
<dbReference type="KEGG" id="egu:105032115"/>
<evidence type="ECO:0000313" key="11">
    <source>
        <dbReference type="RefSeq" id="XP_010904770.1"/>
    </source>
</evidence>
<dbReference type="AlphaFoldDB" id="A0A6I9Q8G1"/>
<keyword evidence="5 8" id="KW-0812">Transmembrane</keyword>
<keyword evidence="10" id="KW-1185">Reference proteome</keyword>
<keyword evidence="4 8" id="KW-1003">Cell membrane</keyword>
<evidence type="ECO:0000256" key="6">
    <source>
        <dbReference type="ARBA" id="ARBA00022989"/>
    </source>
</evidence>
<dbReference type="InterPro" id="IPR044173">
    <property type="entry name" value="CASPL"/>
</dbReference>
<dbReference type="InterPro" id="IPR006702">
    <property type="entry name" value="CASP_dom"/>
</dbReference>
<dbReference type="InParanoid" id="A0A6I9Q8G1"/>
<dbReference type="Pfam" id="PF04535">
    <property type="entry name" value="CASP_dom"/>
    <property type="match status" value="1"/>
</dbReference>
<dbReference type="PANTHER" id="PTHR36488:SF8">
    <property type="entry name" value="CASP-LIKE PROTEIN 1U1"/>
    <property type="match status" value="1"/>
</dbReference>
<keyword evidence="6 8" id="KW-1133">Transmembrane helix</keyword>
<organism evidence="10 11">
    <name type="scientific">Elaeis guineensis var. tenera</name>
    <name type="common">Oil palm</name>
    <dbReference type="NCBI Taxonomy" id="51953"/>
    <lineage>
        <taxon>Eukaryota</taxon>
        <taxon>Viridiplantae</taxon>
        <taxon>Streptophyta</taxon>
        <taxon>Embryophyta</taxon>
        <taxon>Tracheophyta</taxon>
        <taxon>Spermatophyta</taxon>
        <taxon>Magnoliopsida</taxon>
        <taxon>Liliopsida</taxon>
        <taxon>Arecaceae</taxon>
        <taxon>Arecoideae</taxon>
        <taxon>Cocoseae</taxon>
        <taxon>Elaeidinae</taxon>
        <taxon>Elaeis</taxon>
    </lineage>
</organism>
<evidence type="ECO:0000256" key="8">
    <source>
        <dbReference type="RuleBase" id="RU361233"/>
    </source>
</evidence>
<dbReference type="PANTHER" id="PTHR36488">
    <property type="entry name" value="CASP-LIKE PROTEIN 1U1"/>
    <property type="match status" value="1"/>
</dbReference>
<dbReference type="GeneID" id="105032115"/>
<dbReference type="NCBIfam" id="TIGR01569">
    <property type="entry name" value="A_tha_TIGR01569"/>
    <property type="match status" value="1"/>
</dbReference>
<feature type="transmembrane region" description="Helical" evidence="8">
    <location>
        <begin position="125"/>
        <end position="145"/>
    </location>
</feature>
<gene>
    <name evidence="11" type="primary">LOC105032115</name>
</gene>
<evidence type="ECO:0000256" key="7">
    <source>
        <dbReference type="ARBA" id="ARBA00023136"/>
    </source>
</evidence>
<dbReference type="Proteomes" id="UP000504607">
    <property type="component" value="Unplaced"/>
</dbReference>
<feature type="transmembrane region" description="Helical" evidence="8">
    <location>
        <begin position="35"/>
        <end position="55"/>
    </location>
</feature>
<evidence type="ECO:0000256" key="1">
    <source>
        <dbReference type="ARBA" id="ARBA00004651"/>
    </source>
</evidence>
<evidence type="ECO:0000256" key="2">
    <source>
        <dbReference type="ARBA" id="ARBA00007651"/>
    </source>
</evidence>
<evidence type="ECO:0000259" key="9">
    <source>
        <dbReference type="Pfam" id="PF04535"/>
    </source>
</evidence>
<dbReference type="InterPro" id="IPR006459">
    <property type="entry name" value="CASP/CASPL"/>
</dbReference>
<dbReference type="OrthoDB" id="772477at2759"/>
<keyword evidence="7 8" id="KW-0472">Membrane</keyword>
<protein>
    <recommendedName>
        <fullName evidence="8">CASP-like protein</fullName>
    </recommendedName>
</protein>
<comment type="similarity">
    <text evidence="2 8">Belongs to the Casparian strip membrane proteins (CASP) family.</text>
</comment>
<dbReference type="GO" id="GO:0005886">
    <property type="term" value="C:plasma membrane"/>
    <property type="evidence" value="ECO:0007669"/>
    <property type="project" value="UniProtKB-SubCell"/>
</dbReference>
<proteinExistence type="inferred from homology"/>
<evidence type="ECO:0000256" key="3">
    <source>
        <dbReference type="ARBA" id="ARBA00011489"/>
    </source>
</evidence>
<evidence type="ECO:0000313" key="10">
    <source>
        <dbReference type="Proteomes" id="UP000504607"/>
    </source>
</evidence>
<evidence type="ECO:0000256" key="4">
    <source>
        <dbReference type="ARBA" id="ARBA00022475"/>
    </source>
</evidence>
<feature type="transmembrane region" description="Helical" evidence="8">
    <location>
        <begin position="84"/>
        <end position="105"/>
    </location>
</feature>
<feature type="transmembrane region" description="Helical" evidence="8">
    <location>
        <begin position="166"/>
        <end position="193"/>
    </location>
</feature>
<feature type="domain" description="Casparian strip membrane protein" evidence="9">
    <location>
        <begin position="29"/>
        <end position="180"/>
    </location>
</feature>
<accession>A0A6I9Q8G1</accession>